<reference evidence="13" key="1">
    <citation type="submission" date="2022-07" db="EMBL/GenBank/DDBJ databases">
        <title>Phylogenomic reconstructions and comparative analyses of Kickxellomycotina fungi.</title>
        <authorList>
            <person name="Reynolds N.K."/>
            <person name="Stajich J.E."/>
            <person name="Barry K."/>
            <person name="Grigoriev I.V."/>
            <person name="Crous P."/>
            <person name="Smith M.E."/>
        </authorList>
    </citation>
    <scope>NUCLEOTIDE SEQUENCE</scope>
    <source>
        <strain evidence="13">NBRC 100468</strain>
    </source>
</reference>
<dbReference type="GO" id="GO:0042273">
    <property type="term" value="P:ribosomal large subunit biogenesis"/>
    <property type="evidence" value="ECO:0007669"/>
    <property type="project" value="UniProtKB-ARBA"/>
</dbReference>
<dbReference type="Pfam" id="PF12171">
    <property type="entry name" value="zf-C2H2_jaz"/>
    <property type="match status" value="1"/>
</dbReference>
<feature type="domain" description="C2H2-type" evidence="12">
    <location>
        <begin position="87"/>
        <end position="116"/>
    </location>
</feature>
<dbReference type="PANTHER" id="PTHR13182">
    <property type="entry name" value="ZINC FINGER PROTEIN 622"/>
    <property type="match status" value="1"/>
</dbReference>
<evidence type="ECO:0000313" key="14">
    <source>
        <dbReference type="Proteomes" id="UP001150538"/>
    </source>
</evidence>
<dbReference type="PROSITE" id="PS00028">
    <property type="entry name" value="ZINC_FINGER_C2H2_1"/>
    <property type="match status" value="2"/>
</dbReference>
<accession>A0A9W8A1V4</accession>
<evidence type="ECO:0000256" key="1">
    <source>
        <dbReference type="ARBA" id="ARBA00004496"/>
    </source>
</evidence>
<evidence type="ECO:0000313" key="13">
    <source>
        <dbReference type="EMBL" id="KAJ1920746.1"/>
    </source>
</evidence>
<evidence type="ECO:0000259" key="12">
    <source>
        <dbReference type="PROSITE" id="PS50157"/>
    </source>
</evidence>
<evidence type="ECO:0000256" key="7">
    <source>
        <dbReference type="ARBA" id="ARBA00022833"/>
    </source>
</evidence>
<comment type="subcellular location">
    <subcellularLocation>
        <location evidence="1">Cytoplasm</location>
    </subcellularLocation>
</comment>
<protein>
    <submittedName>
        <fullName evidence="13">Pre-60S factor rei1</fullName>
    </submittedName>
</protein>
<keyword evidence="14" id="KW-1185">Reference proteome</keyword>
<dbReference type="AlphaFoldDB" id="A0A9W8A1V4"/>
<name>A0A9W8A1V4_9FUNG</name>
<organism evidence="13 14">
    <name type="scientific">Mycoemilia scoparia</name>
    <dbReference type="NCBI Taxonomy" id="417184"/>
    <lineage>
        <taxon>Eukaryota</taxon>
        <taxon>Fungi</taxon>
        <taxon>Fungi incertae sedis</taxon>
        <taxon>Zoopagomycota</taxon>
        <taxon>Kickxellomycotina</taxon>
        <taxon>Kickxellomycetes</taxon>
        <taxon>Kickxellales</taxon>
        <taxon>Kickxellaceae</taxon>
        <taxon>Mycoemilia</taxon>
    </lineage>
</organism>
<keyword evidence="10" id="KW-0175">Coiled coil</keyword>
<dbReference type="OrthoDB" id="19329at2759"/>
<dbReference type="GO" id="GO:0008270">
    <property type="term" value="F:zinc ion binding"/>
    <property type="evidence" value="ECO:0007669"/>
    <property type="project" value="UniProtKB-KW"/>
</dbReference>
<evidence type="ECO:0000256" key="4">
    <source>
        <dbReference type="ARBA" id="ARBA00022723"/>
    </source>
</evidence>
<keyword evidence="7" id="KW-0862">Zinc</keyword>
<dbReference type="EMBL" id="JANBPU010000010">
    <property type="protein sequence ID" value="KAJ1920746.1"/>
    <property type="molecule type" value="Genomic_DNA"/>
</dbReference>
<proteinExistence type="inferred from homology"/>
<keyword evidence="5" id="KW-0677">Repeat</keyword>
<dbReference type="InterPro" id="IPR041661">
    <property type="entry name" value="ZN622/Rei1/Reh1_Znf-C2H2"/>
</dbReference>
<dbReference type="GO" id="GO:0030687">
    <property type="term" value="C:preribosome, large subunit precursor"/>
    <property type="evidence" value="ECO:0007669"/>
    <property type="project" value="TreeGrafter"/>
</dbReference>
<dbReference type="GO" id="GO:0005737">
    <property type="term" value="C:cytoplasm"/>
    <property type="evidence" value="ECO:0007669"/>
    <property type="project" value="UniProtKB-SubCell"/>
</dbReference>
<dbReference type="SMART" id="SM00355">
    <property type="entry name" value="ZnF_C2H2"/>
    <property type="match status" value="4"/>
</dbReference>
<evidence type="ECO:0000256" key="2">
    <source>
        <dbReference type="ARBA" id="ARBA00022490"/>
    </source>
</evidence>
<evidence type="ECO:0000256" key="5">
    <source>
        <dbReference type="ARBA" id="ARBA00022737"/>
    </source>
</evidence>
<dbReference type="GO" id="GO:0003676">
    <property type="term" value="F:nucleic acid binding"/>
    <property type="evidence" value="ECO:0007669"/>
    <property type="project" value="InterPro"/>
</dbReference>
<dbReference type="SMART" id="SM00451">
    <property type="entry name" value="ZnF_U1"/>
    <property type="match status" value="2"/>
</dbReference>
<evidence type="ECO:0000256" key="8">
    <source>
        <dbReference type="ARBA" id="ARBA00034126"/>
    </source>
</evidence>
<evidence type="ECO:0000256" key="9">
    <source>
        <dbReference type="PROSITE-ProRule" id="PRU00042"/>
    </source>
</evidence>
<keyword evidence="6 9" id="KW-0863">Zinc-finger</keyword>
<dbReference type="SUPFAM" id="SSF57667">
    <property type="entry name" value="beta-beta-alpha zinc fingers"/>
    <property type="match status" value="2"/>
</dbReference>
<keyword evidence="4" id="KW-0479">Metal-binding</keyword>
<gene>
    <name evidence="13" type="primary">REI1</name>
    <name evidence="13" type="ORF">H4219_001145</name>
</gene>
<dbReference type="Proteomes" id="UP001150538">
    <property type="component" value="Unassembled WGS sequence"/>
</dbReference>
<sequence length="466" mass="53604">MALYSQVPTISMNTGDQEPVLYTCLTCQIAFYSAGEQRDHYRTDWHRYNLKRKVAGLGPVSAASFSDRAVAQKVKEEEDISKKQSNNTCDACQKSFGSENAFNNHLKSRKHKELEKKLVTRMQEEANRQAAEEEDEDQTPEVVEVRLSDEEDNNTDEQKEQEAKSTQGSMDVDGDETSEKQEEPSLLIKRTKIEREINNKLNQAQNEQQVMELIEEKRKRIPRLELEECLFCSHVAKDLDDNIQHMFKSHSFFIPDLEFLVDLEGLICYLGDKLRVANVCLYCNGRGRGLQSLEAVRTHMIDKGHCKLAYETEIDIMELSDFYDFSASYADAHEHDPDEDIDMEGTGSGGGIQLAEDGTELVLPSGSRIGHRSLRHYYRQYLRPVNEKESVTIHRLLTDYAANEDVTTQALMARRNRATILAQPKGRQVWKDMAEFKETRHRQQFDARMGVRSNNLQRHFRADNPI</sequence>
<keyword evidence="3" id="KW-0690">Ribosome biogenesis</keyword>
<dbReference type="InterPro" id="IPR022755">
    <property type="entry name" value="Znf_C2H2_jaz"/>
</dbReference>
<dbReference type="InterPro" id="IPR013087">
    <property type="entry name" value="Znf_C2H2_type"/>
</dbReference>
<dbReference type="InterPro" id="IPR003604">
    <property type="entry name" value="Matrin/U1-like-C_Znf_C2H2"/>
</dbReference>
<dbReference type="PROSITE" id="PS50157">
    <property type="entry name" value="ZINC_FINGER_C2H2_2"/>
    <property type="match status" value="1"/>
</dbReference>
<evidence type="ECO:0000256" key="3">
    <source>
        <dbReference type="ARBA" id="ARBA00022517"/>
    </source>
</evidence>
<dbReference type="InterPro" id="IPR036236">
    <property type="entry name" value="Znf_C2H2_sf"/>
</dbReference>
<dbReference type="PANTHER" id="PTHR13182:SF8">
    <property type="entry name" value="CYTOPLASMIC 60S SUBUNIT BIOGENESIS FACTOR ZNF622"/>
    <property type="match status" value="1"/>
</dbReference>
<evidence type="ECO:0000256" key="10">
    <source>
        <dbReference type="SAM" id="Coils"/>
    </source>
</evidence>
<dbReference type="InterPro" id="IPR040025">
    <property type="entry name" value="Znf622/Rei1/Reh1"/>
</dbReference>
<comment type="similarity">
    <text evidence="8">Belongs to the REI1 family.</text>
</comment>
<evidence type="ECO:0000256" key="11">
    <source>
        <dbReference type="SAM" id="MobiDB-lite"/>
    </source>
</evidence>
<dbReference type="Pfam" id="PF12756">
    <property type="entry name" value="zf-C2H2_2"/>
    <property type="match status" value="1"/>
</dbReference>
<feature type="coiled-coil region" evidence="10">
    <location>
        <begin position="190"/>
        <end position="217"/>
    </location>
</feature>
<feature type="region of interest" description="Disordered" evidence="11">
    <location>
        <begin position="124"/>
        <end position="187"/>
    </location>
</feature>
<dbReference type="Gene3D" id="3.30.160.60">
    <property type="entry name" value="Classic Zinc Finger"/>
    <property type="match status" value="1"/>
</dbReference>
<keyword evidence="2" id="KW-0963">Cytoplasm</keyword>
<comment type="caution">
    <text evidence="13">The sequence shown here is derived from an EMBL/GenBank/DDBJ whole genome shotgun (WGS) entry which is preliminary data.</text>
</comment>
<evidence type="ECO:0000256" key="6">
    <source>
        <dbReference type="ARBA" id="ARBA00022771"/>
    </source>
</evidence>